<dbReference type="InterPro" id="IPR058245">
    <property type="entry name" value="NreC/VraR/RcsB-like_REC"/>
</dbReference>
<dbReference type="GO" id="GO:0006355">
    <property type="term" value="P:regulation of DNA-templated transcription"/>
    <property type="evidence" value="ECO:0007669"/>
    <property type="project" value="InterPro"/>
</dbReference>
<dbReference type="InterPro" id="IPR051015">
    <property type="entry name" value="EvgA-like"/>
</dbReference>
<dbReference type="KEGG" id="gni:GNIT_2179"/>
<proteinExistence type="predicted"/>
<dbReference type="GO" id="GO:0000160">
    <property type="term" value="P:phosphorelay signal transduction system"/>
    <property type="evidence" value="ECO:0007669"/>
    <property type="project" value="InterPro"/>
</dbReference>
<dbReference type="SMART" id="SM00448">
    <property type="entry name" value="REC"/>
    <property type="match status" value="1"/>
</dbReference>
<feature type="domain" description="HTH luxR-type" evidence="3">
    <location>
        <begin position="145"/>
        <end position="210"/>
    </location>
</feature>
<dbReference type="InterPro" id="IPR011006">
    <property type="entry name" value="CheY-like_superfamily"/>
</dbReference>
<dbReference type="Pfam" id="PF00196">
    <property type="entry name" value="GerE"/>
    <property type="match status" value="1"/>
</dbReference>
<keyword evidence="6" id="KW-1185">Reference proteome</keyword>
<accession>G4QHQ5</accession>
<evidence type="ECO:0000313" key="6">
    <source>
        <dbReference type="Proteomes" id="UP000009282"/>
    </source>
</evidence>
<dbReference type="OrthoDB" id="9814495at2"/>
<dbReference type="InterPro" id="IPR001789">
    <property type="entry name" value="Sig_transdc_resp-reg_receiver"/>
</dbReference>
<dbReference type="SUPFAM" id="SSF52172">
    <property type="entry name" value="CheY-like"/>
    <property type="match status" value="1"/>
</dbReference>
<dbReference type="EMBL" id="CP003060">
    <property type="protein sequence ID" value="AEP30282.1"/>
    <property type="molecule type" value="Genomic_DNA"/>
</dbReference>
<dbReference type="PROSITE" id="PS50110">
    <property type="entry name" value="RESPONSE_REGULATORY"/>
    <property type="match status" value="1"/>
</dbReference>
<dbReference type="PRINTS" id="PR00038">
    <property type="entry name" value="HTHLUXR"/>
</dbReference>
<reference evidence="5 6" key="1">
    <citation type="journal article" date="2011" name="J. Bacteriol.">
        <title>Complete genome sequence of seawater bacterium Glaciecola nitratireducens FR1064T.</title>
        <authorList>
            <person name="Bian F."/>
            <person name="Qin Q.L."/>
            <person name="Xie B.B."/>
            <person name="Shu Y.L."/>
            <person name="Zhang X.Y."/>
            <person name="Yu Y."/>
            <person name="Chen B."/>
            <person name="Chen X.L."/>
            <person name="Zhou B.C."/>
            <person name="Zhang Y.Z."/>
        </authorList>
    </citation>
    <scope>NUCLEOTIDE SEQUENCE [LARGE SCALE GENOMIC DNA]</scope>
    <source>
        <strain evidence="6">JCM 12485 / KCTC 12276 / FR1064</strain>
    </source>
</reference>
<gene>
    <name evidence="5" type="ordered locus">GNIT_2179</name>
</gene>
<dbReference type="PANTHER" id="PTHR45566">
    <property type="entry name" value="HTH-TYPE TRANSCRIPTIONAL REGULATOR YHJB-RELATED"/>
    <property type="match status" value="1"/>
</dbReference>
<feature type="domain" description="Response regulatory" evidence="4">
    <location>
        <begin position="5"/>
        <end position="121"/>
    </location>
</feature>
<dbReference type="SMART" id="SM00421">
    <property type="entry name" value="HTH_LUXR"/>
    <property type="match status" value="1"/>
</dbReference>
<dbReference type="RefSeq" id="WP_014109155.1">
    <property type="nucleotide sequence ID" value="NC_016041.1"/>
</dbReference>
<sequence length="213" mass="23416">MENIKALIADDHPLFRNALKQALSDVLGDGLLESADFQSTIQQLNLHDDIDLLFLDLKMPGNSGLTGLSQIRAEFPNILIVVVSAEENPSLIVKALQLGASAFIPKSTSLESITEAVSDVLNGNEWLPENLTHLGEHASNDNNEALQRIEQLTPHQLKVLRMMADGLLNKQIAYELDISESTVKQHASACLRKLNVNNRTQAGVIFKQLMSLD</sequence>
<dbReference type="Proteomes" id="UP000009282">
    <property type="component" value="Chromosome"/>
</dbReference>
<organism evidence="5 6">
    <name type="scientific">Glaciecola nitratireducens (strain JCM 12485 / KCTC 12276 / FR1064)</name>
    <dbReference type="NCBI Taxonomy" id="1085623"/>
    <lineage>
        <taxon>Bacteria</taxon>
        <taxon>Pseudomonadati</taxon>
        <taxon>Pseudomonadota</taxon>
        <taxon>Gammaproteobacteria</taxon>
        <taxon>Alteromonadales</taxon>
        <taxon>Alteromonadaceae</taxon>
        <taxon>Brumicola</taxon>
    </lineage>
</organism>
<dbReference type="InterPro" id="IPR000792">
    <property type="entry name" value="Tscrpt_reg_LuxR_C"/>
</dbReference>
<keyword evidence="1 2" id="KW-0597">Phosphoprotein</keyword>
<evidence type="ECO:0000259" key="3">
    <source>
        <dbReference type="PROSITE" id="PS50043"/>
    </source>
</evidence>
<evidence type="ECO:0000313" key="5">
    <source>
        <dbReference type="EMBL" id="AEP30282.1"/>
    </source>
</evidence>
<evidence type="ECO:0000256" key="1">
    <source>
        <dbReference type="ARBA" id="ARBA00022553"/>
    </source>
</evidence>
<dbReference type="STRING" id="1085623.GNIT_2179"/>
<dbReference type="Pfam" id="PF00072">
    <property type="entry name" value="Response_reg"/>
    <property type="match status" value="1"/>
</dbReference>
<dbReference type="AlphaFoldDB" id="G4QHQ5"/>
<dbReference type="CDD" id="cd06170">
    <property type="entry name" value="LuxR_C_like"/>
    <property type="match status" value="1"/>
</dbReference>
<protein>
    <submittedName>
        <fullName evidence="5">Two component LuxR family transcriptional regulator</fullName>
    </submittedName>
</protein>
<name>G4QHQ5_GLANF</name>
<evidence type="ECO:0000256" key="2">
    <source>
        <dbReference type="PROSITE-ProRule" id="PRU00169"/>
    </source>
</evidence>
<dbReference type="PROSITE" id="PS50043">
    <property type="entry name" value="HTH_LUXR_2"/>
    <property type="match status" value="1"/>
</dbReference>
<dbReference type="HOGENOM" id="CLU_000445_90_8_6"/>
<dbReference type="Gene3D" id="3.40.50.2300">
    <property type="match status" value="1"/>
</dbReference>
<evidence type="ECO:0000259" key="4">
    <source>
        <dbReference type="PROSITE" id="PS50110"/>
    </source>
</evidence>
<feature type="modified residue" description="4-aspartylphosphate" evidence="2">
    <location>
        <position position="56"/>
    </location>
</feature>
<dbReference type="PANTHER" id="PTHR45566:SF1">
    <property type="entry name" value="HTH-TYPE TRANSCRIPTIONAL REGULATOR YHJB-RELATED"/>
    <property type="match status" value="1"/>
</dbReference>
<dbReference type="eggNOG" id="COG2197">
    <property type="taxonomic scope" value="Bacteria"/>
</dbReference>
<dbReference type="CDD" id="cd17535">
    <property type="entry name" value="REC_NarL-like"/>
    <property type="match status" value="1"/>
</dbReference>